<reference evidence="2" key="1">
    <citation type="journal article" date="2023" name="Nat. Plants">
        <title>Single-cell RNA sequencing provides a high-resolution roadmap for understanding the multicellular compartmentation of specialized metabolism.</title>
        <authorList>
            <person name="Sun S."/>
            <person name="Shen X."/>
            <person name="Li Y."/>
            <person name="Li Y."/>
            <person name="Wang S."/>
            <person name="Li R."/>
            <person name="Zhang H."/>
            <person name="Shen G."/>
            <person name="Guo B."/>
            <person name="Wei J."/>
            <person name="Xu J."/>
            <person name="St-Pierre B."/>
            <person name="Chen S."/>
            <person name="Sun C."/>
        </authorList>
    </citation>
    <scope>NUCLEOTIDE SEQUENCE [LARGE SCALE GENOMIC DNA]</scope>
</reference>
<comment type="caution">
    <text evidence="1">The sequence shown here is derived from an EMBL/GenBank/DDBJ whole genome shotgun (WGS) entry which is preliminary data.</text>
</comment>
<evidence type="ECO:0000313" key="2">
    <source>
        <dbReference type="Proteomes" id="UP001060085"/>
    </source>
</evidence>
<gene>
    <name evidence="1" type="ORF">M9H77_04081</name>
</gene>
<keyword evidence="2" id="KW-1185">Reference proteome</keyword>
<dbReference type="EMBL" id="CM044701">
    <property type="protein sequence ID" value="KAI5682853.1"/>
    <property type="molecule type" value="Genomic_DNA"/>
</dbReference>
<protein>
    <submittedName>
        <fullName evidence="1">Uncharacterized protein</fullName>
    </submittedName>
</protein>
<sequence>MVRVVPNESISPSLYSGINSIGEILIMVASFTQIGEMKRRVSLIQVKVLRNFRPDGRNNSVDFAGLAKLGCKTNGGATIQTEQFRKSHVPPHNILRFFREQNVGCAVRYVVLLLLPPVLVYALDQLTQIYDL</sequence>
<proteinExistence type="predicted"/>
<name>A0ACC0CCZ6_CATRO</name>
<accession>A0ACC0CCZ6</accession>
<dbReference type="Proteomes" id="UP001060085">
    <property type="component" value="Linkage Group LG01"/>
</dbReference>
<evidence type="ECO:0000313" key="1">
    <source>
        <dbReference type="EMBL" id="KAI5682853.1"/>
    </source>
</evidence>
<organism evidence="1 2">
    <name type="scientific">Catharanthus roseus</name>
    <name type="common">Madagascar periwinkle</name>
    <name type="synonym">Vinca rosea</name>
    <dbReference type="NCBI Taxonomy" id="4058"/>
    <lineage>
        <taxon>Eukaryota</taxon>
        <taxon>Viridiplantae</taxon>
        <taxon>Streptophyta</taxon>
        <taxon>Embryophyta</taxon>
        <taxon>Tracheophyta</taxon>
        <taxon>Spermatophyta</taxon>
        <taxon>Magnoliopsida</taxon>
        <taxon>eudicotyledons</taxon>
        <taxon>Gunneridae</taxon>
        <taxon>Pentapetalae</taxon>
        <taxon>asterids</taxon>
        <taxon>lamiids</taxon>
        <taxon>Gentianales</taxon>
        <taxon>Apocynaceae</taxon>
        <taxon>Rauvolfioideae</taxon>
        <taxon>Vinceae</taxon>
        <taxon>Catharanthinae</taxon>
        <taxon>Catharanthus</taxon>
    </lineage>
</organism>